<name>A0A1W1UHG0_DESTI</name>
<organism evidence="1 2">
    <name type="scientific">Desulfonispora thiosulfatigenes DSM 11270</name>
    <dbReference type="NCBI Taxonomy" id="656914"/>
    <lineage>
        <taxon>Bacteria</taxon>
        <taxon>Bacillati</taxon>
        <taxon>Bacillota</taxon>
        <taxon>Clostridia</taxon>
        <taxon>Eubacteriales</taxon>
        <taxon>Peptococcaceae</taxon>
        <taxon>Desulfonispora</taxon>
    </lineage>
</organism>
<reference evidence="1 2" key="1">
    <citation type="submission" date="2017-04" db="EMBL/GenBank/DDBJ databases">
        <authorList>
            <person name="Afonso C.L."/>
            <person name="Miller P.J."/>
            <person name="Scott M.A."/>
            <person name="Spackman E."/>
            <person name="Goraichik I."/>
            <person name="Dimitrov K.M."/>
            <person name="Suarez D.L."/>
            <person name="Swayne D.E."/>
        </authorList>
    </citation>
    <scope>NUCLEOTIDE SEQUENCE [LARGE SCALE GENOMIC DNA]</scope>
    <source>
        <strain evidence="1 2">DSM 11270</strain>
    </source>
</reference>
<gene>
    <name evidence="1" type="ORF">SAMN00017405_0889</name>
</gene>
<dbReference type="STRING" id="656914.SAMN00017405_0889"/>
<keyword evidence="2" id="KW-1185">Reference proteome</keyword>
<accession>A0A1W1UHG0</accession>
<dbReference type="AlphaFoldDB" id="A0A1W1UHG0"/>
<dbReference type="RefSeq" id="WP_278336305.1">
    <property type="nucleotide sequence ID" value="NZ_FWWT01000005.1"/>
</dbReference>
<dbReference type="Proteomes" id="UP000192731">
    <property type="component" value="Unassembled WGS sequence"/>
</dbReference>
<sequence length="42" mass="4611">MGKEMVSRGYDIEYHHCSFDVNSIDGVVIKDLEIGLVDGTAP</sequence>
<proteinExistence type="predicted"/>
<protein>
    <submittedName>
        <fullName evidence="1">Uncharacterized protein</fullName>
    </submittedName>
</protein>
<dbReference type="EMBL" id="FWWT01000005">
    <property type="protein sequence ID" value="SMB80500.1"/>
    <property type="molecule type" value="Genomic_DNA"/>
</dbReference>
<evidence type="ECO:0000313" key="1">
    <source>
        <dbReference type="EMBL" id="SMB80500.1"/>
    </source>
</evidence>
<evidence type="ECO:0000313" key="2">
    <source>
        <dbReference type="Proteomes" id="UP000192731"/>
    </source>
</evidence>